<feature type="compositionally biased region" description="Basic residues" evidence="1">
    <location>
        <begin position="1"/>
        <end position="16"/>
    </location>
</feature>
<dbReference type="EMBL" id="KE125097">
    <property type="protein sequence ID" value="EPB71655.1"/>
    <property type="molecule type" value="Genomic_DNA"/>
</dbReference>
<feature type="compositionally biased region" description="Polar residues" evidence="1">
    <location>
        <begin position="36"/>
        <end position="48"/>
    </location>
</feature>
<gene>
    <name evidence="4" type="ORF">ANCCEY_09253</name>
</gene>
<dbReference type="SMART" id="SM00404">
    <property type="entry name" value="PTPc_motif"/>
    <property type="match status" value="1"/>
</dbReference>
<reference evidence="4 5" key="1">
    <citation type="submission" date="2013-05" db="EMBL/GenBank/DDBJ databases">
        <title>Draft genome of the parasitic nematode Anyclostoma ceylanicum.</title>
        <authorList>
            <person name="Mitreva M."/>
        </authorList>
    </citation>
    <scope>NUCLEOTIDE SEQUENCE [LARGE SCALE GENOMIC DNA]</scope>
</reference>
<dbReference type="Pfam" id="PF00102">
    <property type="entry name" value="Y_phosphatase"/>
    <property type="match status" value="1"/>
</dbReference>
<feature type="region of interest" description="Disordered" evidence="1">
    <location>
        <begin position="368"/>
        <end position="391"/>
    </location>
</feature>
<feature type="region of interest" description="Disordered" evidence="1">
    <location>
        <begin position="1"/>
        <end position="56"/>
    </location>
</feature>
<accession>A0A0D6LHU8</accession>
<dbReference type="CDD" id="cd00047">
    <property type="entry name" value="PTPc"/>
    <property type="match status" value="1"/>
</dbReference>
<evidence type="ECO:0000259" key="2">
    <source>
        <dbReference type="PROSITE" id="PS50055"/>
    </source>
</evidence>
<dbReference type="InterPro" id="IPR000387">
    <property type="entry name" value="Tyr_Pase_dom"/>
</dbReference>
<dbReference type="InterPro" id="IPR003595">
    <property type="entry name" value="Tyr_Pase_cat"/>
</dbReference>
<keyword evidence="5" id="KW-1185">Reference proteome</keyword>
<dbReference type="InterPro" id="IPR000242">
    <property type="entry name" value="PTP_cat"/>
</dbReference>
<evidence type="ECO:0000313" key="5">
    <source>
        <dbReference type="Proteomes" id="UP000054495"/>
    </source>
</evidence>
<protein>
    <submittedName>
        <fullName evidence="4">Protein-tyrosine phosphatase</fullName>
    </submittedName>
</protein>
<feature type="domain" description="Tyrosine specific protein phosphatases" evidence="3">
    <location>
        <begin position="257"/>
        <end position="332"/>
    </location>
</feature>
<feature type="domain" description="Tyrosine-protein phosphatase" evidence="2">
    <location>
        <begin position="106"/>
        <end position="341"/>
    </location>
</feature>
<dbReference type="SMART" id="SM00194">
    <property type="entry name" value="PTPc"/>
    <property type="match status" value="1"/>
</dbReference>
<dbReference type="PANTHER" id="PTHR23219:SF13">
    <property type="entry name" value="TYROSINE-PROTEIN PHOSPHATASE DOMAIN-CONTAINING PROTEIN"/>
    <property type="match status" value="1"/>
</dbReference>
<organism evidence="4 5">
    <name type="scientific">Ancylostoma ceylanicum</name>
    <dbReference type="NCBI Taxonomy" id="53326"/>
    <lineage>
        <taxon>Eukaryota</taxon>
        <taxon>Metazoa</taxon>
        <taxon>Ecdysozoa</taxon>
        <taxon>Nematoda</taxon>
        <taxon>Chromadorea</taxon>
        <taxon>Rhabditida</taxon>
        <taxon>Rhabditina</taxon>
        <taxon>Rhabditomorpha</taxon>
        <taxon>Strongyloidea</taxon>
        <taxon>Ancylostomatidae</taxon>
        <taxon>Ancylostomatinae</taxon>
        <taxon>Ancylostoma</taxon>
    </lineage>
</organism>
<evidence type="ECO:0000313" key="4">
    <source>
        <dbReference type="EMBL" id="EPB71655.1"/>
    </source>
</evidence>
<sequence length="391" mass="44567">MSKVNKKKTVRRRKKAFLQETVEQNSGEDENAKPPTAQSGGKSPTQVKKGTDSIARRKREPPAAIVGVLDKFFDYVSELGVAGIKKLYNESLAVYRAPDHLYKFTEFEKNKDKNRFLDVVCLDHSRVVLTFEVPPCPNYIHANWVRFDKHDRVFIATQAPLENTIEDFWRMIFQEQCCAIINLTNELEDTEKLVEYFPPTPGAFTNYGRMFVNTKKMDEETKFVVYTLEVLPDGCSNSLLLKLIKAKNETGKSPSTTMILRMLRIVGSSERVASGPVVVHCVSGVGRAGTVILIDVILQRLFTNQLQVDLVQMFRHLRNQRASCLQREAQFLFVVASVVDYIGTRYPGRYREKRDKFKEEYRNTISGTAEKKEGEVKQAEKAEKPAPNVKA</sequence>
<feature type="compositionally biased region" description="Basic and acidic residues" evidence="1">
    <location>
        <begin position="369"/>
        <end position="384"/>
    </location>
</feature>
<dbReference type="PROSITE" id="PS50055">
    <property type="entry name" value="TYR_PHOSPHATASE_PTP"/>
    <property type="match status" value="1"/>
</dbReference>
<evidence type="ECO:0000259" key="3">
    <source>
        <dbReference type="PROSITE" id="PS50056"/>
    </source>
</evidence>
<dbReference type="GO" id="GO:0004725">
    <property type="term" value="F:protein tyrosine phosphatase activity"/>
    <property type="evidence" value="ECO:0007669"/>
    <property type="project" value="InterPro"/>
</dbReference>
<dbReference type="PANTHER" id="PTHR23219">
    <property type="entry name" value="TYROSINE-PROTEIN PHOSPHATASE C15H7.3-RELATED"/>
    <property type="match status" value="1"/>
</dbReference>
<evidence type="ECO:0000256" key="1">
    <source>
        <dbReference type="SAM" id="MobiDB-lite"/>
    </source>
</evidence>
<name>A0A0D6LHU8_9BILA</name>
<dbReference type="Gene3D" id="3.90.190.10">
    <property type="entry name" value="Protein tyrosine phosphatase superfamily"/>
    <property type="match status" value="1"/>
</dbReference>
<dbReference type="InterPro" id="IPR029021">
    <property type="entry name" value="Prot-tyrosine_phosphatase-like"/>
</dbReference>
<dbReference type="Proteomes" id="UP000054495">
    <property type="component" value="Unassembled WGS sequence"/>
</dbReference>
<dbReference type="PRINTS" id="PR00700">
    <property type="entry name" value="PRTYPHPHTASE"/>
</dbReference>
<dbReference type="SUPFAM" id="SSF52799">
    <property type="entry name" value="(Phosphotyrosine protein) phosphatases II"/>
    <property type="match status" value="1"/>
</dbReference>
<proteinExistence type="predicted"/>
<dbReference type="AlphaFoldDB" id="A0A0D6LHU8"/>
<dbReference type="PROSITE" id="PS50056">
    <property type="entry name" value="TYR_PHOSPHATASE_2"/>
    <property type="match status" value="1"/>
</dbReference>